<dbReference type="SUPFAM" id="SSF48452">
    <property type="entry name" value="TPR-like"/>
    <property type="match status" value="1"/>
</dbReference>
<dbReference type="InterPro" id="IPR011990">
    <property type="entry name" value="TPR-like_helical_dom_sf"/>
</dbReference>
<sequence>MRHLVLFGSLVLLSASALAEEVTVAPPAPATSAGTPADAGNYRPAPSSERKPENSVAAGEIDLLRRTINETTRSKSFFSLFSSPAVPIDGELLQEADRFIQRHAGLPETAEVYHLKAQVHHRMENYPAAALDWLMLRVVYPDSAFAIEAEKRLTELGGNQLKKQAALLDEMARWTKSLNGDRDHRIATYLSAISGTSNEPGFAAPIVAECAAFLVNNRSYPNEDDIEHALARQALLIDPQIGIYHFDKLLALYPDSPFRPDSLLSIANTQRRSQHTYERAAQTFNRLIEQYPDTAETAQGYESLAEMYDQDMHDYPNALKTDEAIIAKYRDTPIVLRALNNMASIYQNRTNQPAKAVDSYLRIAGIFRGPEVLDALNKAEKIARYTMQDWNSALSINDRIVAHAPGSEDAAKAMFANAEIVEEHLGDKRQARVLYEKLIAARPGHPLAKEAQQRIAAMDRK</sequence>
<protein>
    <recommendedName>
        <fullName evidence="5">Tetratricopeptide repeat protein</fullName>
    </recommendedName>
</protein>
<evidence type="ECO:0000256" key="2">
    <source>
        <dbReference type="SAM" id="SignalP"/>
    </source>
</evidence>
<name>A0AAN1W0Z5_9PROT</name>
<dbReference type="Pfam" id="PF13174">
    <property type="entry name" value="TPR_6"/>
    <property type="match status" value="1"/>
</dbReference>
<keyword evidence="4" id="KW-1185">Reference proteome</keyword>
<evidence type="ECO:0008006" key="5">
    <source>
        <dbReference type="Google" id="ProtNLM"/>
    </source>
</evidence>
<feature type="signal peptide" evidence="2">
    <location>
        <begin position="1"/>
        <end position="19"/>
    </location>
</feature>
<dbReference type="Gene3D" id="1.25.40.10">
    <property type="entry name" value="Tetratricopeptide repeat domain"/>
    <property type="match status" value="2"/>
</dbReference>
<feature type="region of interest" description="Disordered" evidence="1">
    <location>
        <begin position="27"/>
        <end position="56"/>
    </location>
</feature>
<evidence type="ECO:0000256" key="1">
    <source>
        <dbReference type="SAM" id="MobiDB-lite"/>
    </source>
</evidence>
<keyword evidence="2" id="KW-0732">Signal</keyword>
<dbReference type="RefSeq" id="WP_212785513.1">
    <property type="nucleotide sequence ID" value="NZ_AP019536.1"/>
</dbReference>
<reference evidence="3 4" key="1">
    <citation type="submission" date="2019-03" db="EMBL/GenBank/DDBJ databases">
        <title>Complete genome sequence of Ferrigenium kumadai strain An22, a microaerophilic iron-oxidizing bacterium isolated from a paddy field soil.</title>
        <authorList>
            <person name="Watanabe T."/>
            <person name="Asakawa S."/>
        </authorList>
    </citation>
    <scope>NUCLEOTIDE SEQUENCE [LARGE SCALE GENOMIC DNA]</scope>
    <source>
        <strain evidence="3 4">An22</strain>
    </source>
</reference>
<accession>A0AAN1W0Z5</accession>
<dbReference type="Proteomes" id="UP001319121">
    <property type="component" value="Chromosome"/>
</dbReference>
<dbReference type="InterPro" id="IPR019734">
    <property type="entry name" value="TPR_rpt"/>
</dbReference>
<evidence type="ECO:0000313" key="4">
    <source>
        <dbReference type="Proteomes" id="UP001319121"/>
    </source>
</evidence>
<feature type="compositionally biased region" description="Low complexity" evidence="1">
    <location>
        <begin position="27"/>
        <end position="40"/>
    </location>
</feature>
<evidence type="ECO:0000313" key="3">
    <source>
        <dbReference type="EMBL" id="BBJ00267.1"/>
    </source>
</evidence>
<proteinExistence type="predicted"/>
<dbReference type="AlphaFoldDB" id="A0AAN1W0Z5"/>
<organism evidence="3 4">
    <name type="scientific">Ferrigenium kumadai</name>
    <dbReference type="NCBI Taxonomy" id="1682490"/>
    <lineage>
        <taxon>Bacteria</taxon>
        <taxon>Pseudomonadati</taxon>
        <taxon>Pseudomonadota</taxon>
        <taxon>Betaproteobacteria</taxon>
        <taxon>Nitrosomonadales</taxon>
        <taxon>Gallionellaceae</taxon>
        <taxon>Ferrigenium</taxon>
    </lineage>
</organism>
<dbReference type="KEGG" id="fku:FGKAn22_19590"/>
<dbReference type="EMBL" id="AP019536">
    <property type="protein sequence ID" value="BBJ00267.1"/>
    <property type="molecule type" value="Genomic_DNA"/>
</dbReference>
<feature type="chain" id="PRO_5042956252" description="Tetratricopeptide repeat protein" evidence="2">
    <location>
        <begin position="20"/>
        <end position="461"/>
    </location>
</feature>
<gene>
    <name evidence="3" type="ORF">FGKAn22_19590</name>
</gene>